<dbReference type="InterPro" id="IPR013655">
    <property type="entry name" value="PAS_fold_3"/>
</dbReference>
<dbReference type="InterPro" id="IPR052155">
    <property type="entry name" value="Biofilm_reg_signaling"/>
</dbReference>
<dbReference type="Pfam" id="PF08447">
    <property type="entry name" value="PAS_3"/>
    <property type="match status" value="1"/>
</dbReference>
<dbReference type="InterPro" id="IPR015943">
    <property type="entry name" value="WD40/YVTN_repeat-like_dom_sf"/>
</dbReference>
<dbReference type="SMART" id="SM00267">
    <property type="entry name" value="GGDEF"/>
    <property type="match status" value="1"/>
</dbReference>
<dbReference type="PROSITE" id="PS50113">
    <property type="entry name" value="PAC"/>
    <property type="match status" value="1"/>
</dbReference>
<dbReference type="InterPro" id="IPR000700">
    <property type="entry name" value="PAS-assoc_C"/>
</dbReference>
<dbReference type="SMART" id="SM00091">
    <property type="entry name" value="PAS"/>
    <property type="match status" value="1"/>
</dbReference>
<feature type="domain" description="GGDEF" evidence="4">
    <location>
        <begin position="1058"/>
        <end position="1191"/>
    </location>
</feature>
<dbReference type="CDD" id="cd00130">
    <property type="entry name" value="PAS"/>
    <property type="match status" value="1"/>
</dbReference>
<evidence type="ECO:0000313" key="6">
    <source>
        <dbReference type="Proteomes" id="UP000662770"/>
    </source>
</evidence>
<evidence type="ECO:0000259" key="2">
    <source>
        <dbReference type="PROSITE" id="PS50113"/>
    </source>
</evidence>
<dbReference type="InterPro" id="IPR000160">
    <property type="entry name" value="GGDEF_dom"/>
</dbReference>
<dbReference type="PROSITE" id="PS50883">
    <property type="entry name" value="EAL"/>
    <property type="match status" value="1"/>
</dbReference>
<dbReference type="CDD" id="cd01948">
    <property type="entry name" value="EAL"/>
    <property type="match status" value="1"/>
</dbReference>
<dbReference type="SMART" id="SM00086">
    <property type="entry name" value="PAC"/>
    <property type="match status" value="2"/>
</dbReference>
<accession>A0ABX7QU01</accession>
<evidence type="ECO:0000313" key="5">
    <source>
        <dbReference type="EMBL" id="QSX34964.1"/>
    </source>
</evidence>
<dbReference type="Proteomes" id="UP000662770">
    <property type="component" value="Chromosome"/>
</dbReference>
<dbReference type="Gene3D" id="3.20.20.450">
    <property type="entry name" value="EAL domain"/>
    <property type="match status" value="1"/>
</dbReference>
<dbReference type="Gene3D" id="2.60.40.10">
    <property type="entry name" value="Immunoglobulins"/>
    <property type="match status" value="1"/>
</dbReference>
<dbReference type="SUPFAM" id="SSF55785">
    <property type="entry name" value="PYP-like sensor domain (PAS domain)"/>
    <property type="match status" value="2"/>
</dbReference>
<dbReference type="InterPro" id="IPR035965">
    <property type="entry name" value="PAS-like_dom_sf"/>
</dbReference>
<dbReference type="InterPro" id="IPR000014">
    <property type="entry name" value="PAS"/>
</dbReference>
<dbReference type="Pfam" id="PF07494">
    <property type="entry name" value="Reg_prop"/>
    <property type="match status" value="1"/>
</dbReference>
<dbReference type="InterPro" id="IPR011047">
    <property type="entry name" value="Quinoprotein_ADH-like_sf"/>
</dbReference>
<dbReference type="PROSITE" id="PS50887">
    <property type="entry name" value="GGDEF"/>
    <property type="match status" value="1"/>
</dbReference>
<protein>
    <submittedName>
        <fullName evidence="5">EAL domain-containing protein</fullName>
    </submittedName>
</protein>
<dbReference type="InterPro" id="IPR029787">
    <property type="entry name" value="Nucleotide_cyclase"/>
</dbReference>
<dbReference type="CDD" id="cd01949">
    <property type="entry name" value="GGDEF"/>
    <property type="match status" value="1"/>
</dbReference>
<dbReference type="SUPFAM" id="SSF50998">
    <property type="entry name" value="Quinoprotein alcohol dehydrogenase-like"/>
    <property type="match status" value="1"/>
</dbReference>
<name>A0ABX7QU01_9GAMM</name>
<dbReference type="InterPro" id="IPR035919">
    <property type="entry name" value="EAL_sf"/>
</dbReference>
<dbReference type="Pfam" id="PF00990">
    <property type="entry name" value="GGDEF"/>
    <property type="match status" value="1"/>
</dbReference>
<feature type="domain" description="EAL" evidence="3">
    <location>
        <begin position="1200"/>
        <end position="1454"/>
    </location>
</feature>
<dbReference type="PROSITE" id="PS50112">
    <property type="entry name" value="PAS"/>
    <property type="match status" value="1"/>
</dbReference>
<dbReference type="Gene3D" id="3.30.450.20">
    <property type="entry name" value="PAS domain"/>
    <property type="match status" value="2"/>
</dbReference>
<dbReference type="Pfam" id="PF13426">
    <property type="entry name" value="PAS_9"/>
    <property type="match status" value="1"/>
</dbReference>
<evidence type="ECO:0000259" key="1">
    <source>
        <dbReference type="PROSITE" id="PS50112"/>
    </source>
</evidence>
<organism evidence="5 6">
    <name type="scientific">Shewanella avicenniae</name>
    <dbReference type="NCBI Taxonomy" id="2814294"/>
    <lineage>
        <taxon>Bacteria</taxon>
        <taxon>Pseudomonadati</taxon>
        <taxon>Pseudomonadota</taxon>
        <taxon>Gammaproteobacteria</taxon>
        <taxon>Alteromonadales</taxon>
        <taxon>Shewanellaceae</taxon>
        <taxon>Shewanella</taxon>
    </lineage>
</organism>
<keyword evidence="6" id="KW-1185">Reference proteome</keyword>
<dbReference type="SMART" id="SM00052">
    <property type="entry name" value="EAL"/>
    <property type="match status" value="1"/>
</dbReference>
<dbReference type="NCBIfam" id="TIGR00229">
    <property type="entry name" value="sensory_box"/>
    <property type="match status" value="1"/>
</dbReference>
<dbReference type="Pfam" id="PF07495">
    <property type="entry name" value="Y_Y_Y"/>
    <property type="match status" value="1"/>
</dbReference>
<dbReference type="InterPro" id="IPR011123">
    <property type="entry name" value="Y_Y_Y"/>
</dbReference>
<dbReference type="InterPro" id="IPR043128">
    <property type="entry name" value="Rev_trsase/Diguanyl_cyclase"/>
</dbReference>
<dbReference type="InterPro" id="IPR001610">
    <property type="entry name" value="PAC"/>
</dbReference>
<evidence type="ECO:0000259" key="4">
    <source>
        <dbReference type="PROSITE" id="PS50887"/>
    </source>
</evidence>
<dbReference type="InterPro" id="IPR011110">
    <property type="entry name" value="Reg_prop"/>
</dbReference>
<dbReference type="Gene3D" id="3.30.70.270">
    <property type="match status" value="1"/>
</dbReference>
<sequence>MTNWLLSEKVGIQLLGIDYTKTKFMPIKILGLLLLVQLSFSLAAYSAQASDDTSPVANGNAVSTDVVQQDGELEFSPPVLLNVDSYGVSEGLSQSTVTAVAEDDDGYIWIGTLNGLNRFDGKEFKQFYANDGTGLGSSLISSVLYSNSIKALLVATPQGLFKYNKNTESFENYKIYEPINDISEYENKITITTPNAIIGLTQNTTKNQSTLNNLKKSIELNNNVYYLTFGGNLYKNEQLIKSNILQIENFNDESFIALTESKLLKISTTKIQDFSNDSYLSITIKNKICYAINTRGEIYSIGETGRIKIGKIDINNNKIFSITKTSKSLIFSTSNNGFIISRNTNNIISTIESTKSDNIWSVKKFKDKVLYADESDNLKLYSLDFRKSQKIQTEIIGTKAIEFNDFHFFVGNISGLYIINRSNGGKNKILSSGVNILTKSEDTNYLYIGTVDGLVIKYDLIKNKTIQTYDVDLGNPIFDIIESNEHLIAATQGGTFLIDEHEKYRISDKFSVSVAIDKSSNNIFIGTLSGIETYDLERRNLNDVYYSGNPIFSIMSIDNYVISTSVRSVIIYDKVKKKNYILSSKNGAQPEYNTQGIISDDRGNLIFAGTSGLNLLNLEKFIKNLEPSENIKTNLENLYLFNKQVAVGSEILSESINTEDELKLKYSDYPFSIYFSSPDSGYKNIKYRYKLDGFDSNWLVSTDAQLATYTNIAHGEYYFIVNAINPITSENSKEKRLKIIISPPWWLTTTAKICYSIMTFLILVFLIKAYLRRRSIQRQIAQSEERLKLSLWGSGDEMWDWDIETGKIYRSNIWGALEFPMDGQRSGKNGEESNIHPQDQQRVKDTLDRHFRGETEHFEATYRVRSKNDDWLWILDRAKIVERDDKDQPLRMTGTIKNINSFKTAEEQLRLFERAIENISEGVFILDTEFHFVEVNDAACIITKYSQEQMLGSPLHFSKYSADYNKQLMLVLKQQGRWSSDIEAIRGDGSEFLMELTVDAIYDEQGTLTHYVGVFSDISHRKKQEAELRRLTNNDLLTGLPNRSNLQVTLENLVKKDSHHTLMMMDLDNFKKINDSLGHQVGDELLKKVAIRLKTALPKSTNLYRLGGDEFAILIDNNPDIGSSAIIANDIIEAFRDPFALADEILVVGVSIGIVLYPEDEQNEQALLRKADIAMYHAKSAGGNRYQFYSESLNRNALRQLEVESLIREALRDDYFEVYFQPKISLATNKLAGMEALVRLNHPKHGLISPGEFIPLAEETGLIVEIGDVVLKKACFAAQDWRQQGIFNGRVAVNLSSRQFALPDLQARIEEILQLTKLPAANLELEITEGTVIKQPEKAIKVMHQLAKLGISLALDDFGTGYSSLSYLKRFPIHTLKIDKAFVDDIDKSDRDLKMVDSIITIAHNMGLSVVGEGVEQSAQLNILKALKCEEIQGFIYSKAISREEFTAYLERDMNSNNLENGTN</sequence>
<proteinExistence type="predicted"/>
<dbReference type="Gene3D" id="2.130.10.10">
    <property type="entry name" value="YVTN repeat-like/Quinoprotein amine dehydrogenase"/>
    <property type="match status" value="2"/>
</dbReference>
<dbReference type="EMBL" id="CP071503">
    <property type="protein sequence ID" value="QSX34964.1"/>
    <property type="molecule type" value="Genomic_DNA"/>
</dbReference>
<dbReference type="Pfam" id="PF00563">
    <property type="entry name" value="EAL"/>
    <property type="match status" value="1"/>
</dbReference>
<dbReference type="InterPro" id="IPR013783">
    <property type="entry name" value="Ig-like_fold"/>
</dbReference>
<dbReference type="PANTHER" id="PTHR44757:SF2">
    <property type="entry name" value="BIOFILM ARCHITECTURE MAINTENANCE PROTEIN MBAA"/>
    <property type="match status" value="1"/>
</dbReference>
<evidence type="ECO:0000259" key="3">
    <source>
        <dbReference type="PROSITE" id="PS50883"/>
    </source>
</evidence>
<feature type="domain" description="PAS" evidence="1">
    <location>
        <begin position="908"/>
        <end position="952"/>
    </location>
</feature>
<gene>
    <name evidence="5" type="ORF">JYB87_07015</name>
</gene>
<reference evidence="5 6" key="1">
    <citation type="submission" date="2021-03" db="EMBL/GenBank/DDBJ databases">
        <title>Novel species identification of genus Shewanella.</title>
        <authorList>
            <person name="Liu G."/>
            <person name="Zhang Q."/>
        </authorList>
    </citation>
    <scope>NUCLEOTIDE SEQUENCE [LARGE SCALE GENOMIC DNA]</scope>
    <source>
        <strain evidence="5 6">FJAT-51800</strain>
    </source>
</reference>
<feature type="domain" description="PAC" evidence="2">
    <location>
        <begin position="978"/>
        <end position="1030"/>
    </location>
</feature>
<dbReference type="NCBIfam" id="TIGR00254">
    <property type="entry name" value="GGDEF"/>
    <property type="match status" value="1"/>
</dbReference>
<dbReference type="InterPro" id="IPR001633">
    <property type="entry name" value="EAL_dom"/>
</dbReference>
<dbReference type="PANTHER" id="PTHR44757">
    <property type="entry name" value="DIGUANYLATE CYCLASE DGCP"/>
    <property type="match status" value="1"/>
</dbReference>
<dbReference type="SUPFAM" id="SSF55073">
    <property type="entry name" value="Nucleotide cyclase"/>
    <property type="match status" value="1"/>
</dbReference>
<dbReference type="SUPFAM" id="SSF141868">
    <property type="entry name" value="EAL domain-like"/>
    <property type="match status" value="1"/>
</dbReference>